<dbReference type="AlphaFoldDB" id="A0A919BGA3"/>
<feature type="region of interest" description="Disordered" evidence="1">
    <location>
        <begin position="75"/>
        <end position="96"/>
    </location>
</feature>
<comment type="caution">
    <text evidence="2">The sequence shown here is derived from an EMBL/GenBank/DDBJ whole genome shotgun (WGS) entry which is preliminary data.</text>
</comment>
<reference evidence="2" key="2">
    <citation type="submission" date="2020-09" db="EMBL/GenBank/DDBJ databases">
        <authorList>
            <person name="Sun Q."/>
            <person name="Ohkuma M."/>
        </authorList>
    </citation>
    <scope>NUCLEOTIDE SEQUENCE</scope>
    <source>
        <strain evidence="2">JCM 4122</strain>
    </source>
</reference>
<organism evidence="2 3">
    <name type="scientific">Streptomyces filamentosus</name>
    <name type="common">Streptomyces roseosporus</name>
    <dbReference type="NCBI Taxonomy" id="67294"/>
    <lineage>
        <taxon>Bacteria</taxon>
        <taxon>Bacillati</taxon>
        <taxon>Actinomycetota</taxon>
        <taxon>Actinomycetes</taxon>
        <taxon>Kitasatosporales</taxon>
        <taxon>Streptomycetaceae</taxon>
        <taxon>Streptomyces</taxon>
    </lineage>
</organism>
<feature type="compositionally biased region" description="Low complexity" evidence="1">
    <location>
        <begin position="42"/>
        <end position="60"/>
    </location>
</feature>
<feature type="compositionally biased region" description="Low complexity" evidence="1">
    <location>
        <begin position="75"/>
        <end position="86"/>
    </location>
</feature>
<proteinExistence type="predicted"/>
<gene>
    <name evidence="2" type="ORF">GCM10017667_14020</name>
</gene>
<sequence>MVPGGGRPDRPGEDHREAGRPGPSGGARRPAGRAVRRGGPSGEATVPPTASAVSAPPVVTGVPYRHDTVHRAVAVPAGARRPAVPAGGPGEGGRTRWWAFAPTGVSGEESAVGTIHCSDGHLDGYGCAPERRTYAEPAAGVREPAVEARRTSPPRANPCAPTASVS</sequence>
<reference evidence="2" key="1">
    <citation type="journal article" date="2014" name="Int. J. Syst. Evol. Microbiol.">
        <title>Complete genome sequence of Corynebacterium casei LMG S-19264T (=DSM 44701T), isolated from a smear-ripened cheese.</title>
        <authorList>
            <consortium name="US DOE Joint Genome Institute (JGI-PGF)"/>
            <person name="Walter F."/>
            <person name="Albersmeier A."/>
            <person name="Kalinowski J."/>
            <person name="Ruckert C."/>
        </authorList>
    </citation>
    <scope>NUCLEOTIDE SEQUENCE</scope>
    <source>
        <strain evidence="2">JCM 4122</strain>
    </source>
</reference>
<name>A0A919BGA3_STRFL</name>
<dbReference type="EMBL" id="BNBE01000001">
    <property type="protein sequence ID" value="GHF86749.1"/>
    <property type="molecule type" value="Genomic_DNA"/>
</dbReference>
<feature type="region of interest" description="Disordered" evidence="1">
    <location>
        <begin position="136"/>
        <end position="166"/>
    </location>
</feature>
<evidence type="ECO:0000313" key="2">
    <source>
        <dbReference type="EMBL" id="GHF86749.1"/>
    </source>
</evidence>
<dbReference type="Proteomes" id="UP000632849">
    <property type="component" value="Unassembled WGS sequence"/>
</dbReference>
<evidence type="ECO:0000313" key="3">
    <source>
        <dbReference type="Proteomes" id="UP000632849"/>
    </source>
</evidence>
<feature type="region of interest" description="Disordered" evidence="1">
    <location>
        <begin position="1"/>
        <end position="62"/>
    </location>
</feature>
<keyword evidence="3" id="KW-1185">Reference proteome</keyword>
<accession>A0A919BGA3</accession>
<evidence type="ECO:0000256" key="1">
    <source>
        <dbReference type="SAM" id="MobiDB-lite"/>
    </source>
</evidence>
<feature type="compositionally biased region" description="Basic and acidic residues" evidence="1">
    <location>
        <begin position="7"/>
        <end position="19"/>
    </location>
</feature>
<protein>
    <submittedName>
        <fullName evidence="2">Uncharacterized protein</fullName>
    </submittedName>
</protein>